<name>A0A1B0A831_GLOPL</name>
<keyword evidence="2" id="KW-1185">Reference proteome</keyword>
<evidence type="ECO:0000313" key="1">
    <source>
        <dbReference type="EnsemblMetazoa" id="GPAI037254-PA"/>
    </source>
</evidence>
<dbReference type="AlphaFoldDB" id="A0A1B0A831"/>
<accession>A0A1B0A831</accession>
<dbReference type="EnsemblMetazoa" id="GPAI037254-RA">
    <property type="protein sequence ID" value="GPAI037254-PA"/>
    <property type="gene ID" value="GPAI037254"/>
</dbReference>
<organism evidence="1 2">
    <name type="scientific">Glossina pallidipes</name>
    <name type="common">Tsetse fly</name>
    <dbReference type="NCBI Taxonomy" id="7398"/>
    <lineage>
        <taxon>Eukaryota</taxon>
        <taxon>Metazoa</taxon>
        <taxon>Ecdysozoa</taxon>
        <taxon>Arthropoda</taxon>
        <taxon>Hexapoda</taxon>
        <taxon>Insecta</taxon>
        <taxon>Pterygota</taxon>
        <taxon>Neoptera</taxon>
        <taxon>Endopterygota</taxon>
        <taxon>Diptera</taxon>
        <taxon>Brachycera</taxon>
        <taxon>Muscomorpha</taxon>
        <taxon>Hippoboscoidea</taxon>
        <taxon>Glossinidae</taxon>
        <taxon>Glossina</taxon>
    </lineage>
</organism>
<protein>
    <submittedName>
        <fullName evidence="1">Uncharacterized protein</fullName>
    </submittedName>
</protein>
<dbReference type="VEuPathDB" id="VectorBase:GPAI037254"/>
<dbReference type="Proteomes" id="UP000092445">
    <property type="component" value="Unassembled WGS sequence"/>
</dbReference>
<reference evidence="1" key="2">
    <citation type="submission" date="2020-05" db="UniProtKB">
        <authorList>
            <consortium name="EnsemblMetazoa"/>
        </authorList>
    </citation>
    <scope>IDENTIFICATION</scope>
    <source>
        <strain evidence="1">IAEA</strain>
    </source>
</reference>
<sequence>MFKMKAVIVTNQRQRTLLFYKVSRWPLMQLSDTWKHRRLYNMTTDETLHQTNCTLALATSINLPDTSPTAFMKVIIGRLLHSVL</sequence>
<proteinExistence type="predicted"/>
<reference evidence="2" key="1">
    <citation type="submission" date="2014-03" db="EMBL/GenBank/DDBJ databases">
        <authorList>
            <person name="Aksoy S."/>
            <person name="Warren W."/>
            <person name="Wilson R.K."/>
        </authorList>
    </citation>
    <scope>NUCLEOTIDE SEQUENCE [LARGE SCALE GENOMIC DNA]</scope>
    <source>
        <strain evidence="2">IAEA</strain>
    </source>
</reference>
<evidence type="ECO:0000313" key="2">
    <source>
        <dbReference type="Proteomes" id="UP000092445"/>
    </source>
</evidence>